<dbReference type="OrthoDB" id="4216327at2759"/>
<reference evidence="2" key="1">
    <citation type="journal article" date="2020" name="Stud. Mycol.">
        <title>101 Dothideomycetes genomes: A test case for predicting lifestyles and emergence of pathogens.</title>
        <authorList>
            <person name="Haridas S."/>
            <person name="Albert R."/>
            <person name="Binder M."/>
            <person name="Bloem J."/>
            <person name="LaButti K."/>
            <person name="Salamov A."/>
            <person name="Andreopoulos B."/>
            <person name="Baker S."/>
            <person name="Barry K."/>
            <person name="Bills G."/>
            <person name="Bluhm B."/>
            <person name="Cannon C."/>
            <person name="Castanera R."/>
            <person name="Culley D."/>
            <person name="Daum C."/>
            <person name="Ezra D."/>
            <person name="Gonzalez J."/>
            <person name="Henrissat B."/>
            <person name="Kuo A."/>
            <person name="Liang C."/>
            <person name="Lipzen A."/>
            <person name="Lutzoni F."/>
            <person name="Magnuson J."/>
            <person name="Mondo S."/>
            <person name="Nolan M."/>
            <person name="Ohm R."/>
            <person name="Pangilinan J."/>
            <person name="Park H.-J."/>
            <person name="Ramirez L."/>
            <person name="Alfaro M."/>
            <person name="Sun H."/>
            <person name="Tritt A."/>
            <person name="Yoshinaga Y."/>
            <person name="Zwiers L.-H."/>
            <person name="Turgeon B."/>
            <person name="Goodwin S."/>
            <person name="Spatafora J."/>
            <person name="Crous P."/>
            <person name="Grigoriev I."/>
        </authorList>
    </citation>
    <scope>NUCLEOTIDE SEQUENCE [LARGE SCALE GENOMIC DNA]</scope>
    <source>
        <strain evidence="2">CBS 304.66</strain>
    </source>
</reference>
<dbReference type="EMBL" id="ML986888">
    <property type="protein sequence ID" value="KAF2257663.1"/>
    <property type="molecule type" value="Genomic_DNA"/>
</dbReference>
<dbReference type="Proteomes" id="UP000800093">
    <property type="component" value="Unassembled WGS sequence"/>
</dbReference>
<evidence type="ECO:0000313" key="2">
    <source>
        <dbReference type="Proteomes" id="UP000800093"/>
    </source>
</evidence>
<sequence length="196" mass="22228">MTKERRRRLNSLVDMMNAKLQSVVDSWTNPDNAPNYWPNVHFINYDYRFDGHRLCEEGFTKQSNTESLVGDDGPGRQWVEWLHQAKAENSSLEINPAYAGIDFLNPGDDLSGGYPLPISRVFHPTGPGHKAIMEEITSQIEQAIQAAQDHEYGGKQYGPSKFCQVLNRGAELCMDIPDGCYIEVPEYNYIPEIICD</sequence>
<dbReference type="InterPro" id="IPR036514">
    <property type="entry name" value="SGNH_hydro_sf"/>
</dbReference>
<dbReference type="Gene3D" id="3.40.50.1110">
    <property type="entry name" value="SGNH hydrolase"/>
    <property type="match status" value="1"/>
</dbReference>
<organism evidence="1 2">
    <name type="scientific">Lojkania enalia</name>
    <dbReference type="NCBI Taxonomy" id="147567"/>
    <lineage>
        <taxon>Eukaryota</taxon>
        <taxon>Fungi</taxon>
        <taxon>Dikarya</taxon>
        <taxon>Ascomycota</taxon>
        <taxon>Pezizomycotina</taxon>
        <taxon>Dothideomycetes</taxon>
        <taxon>Pleosporomycetidae</taxon>
        <taxon>Pleosporales</taxon>
        <taxon>Pleosporales incertae sedis</taxon>
        <taxon>Lojkania</taxon>
    </lineage>
</organism>
<protein>
    <submittedName>
        <fullName evidence="1">Uncharacterized protein</fullName>
    </submittedName>
</protein>
<gene>
    <name evidence="1" type="ORF">CC78DRAFT_588203</name>
</gene>
<name>A0A9P4JW11_9PLEO</name>
<evidence type="ECO:0000313" key="1">
    <source>
        <dbReference type="EMBL" id="KAF2257663.1"/>
    </source>
</evidence>
<proteinExistence type="predicted"/>
<accession>A0A9P4JW11</accession>
<comment type="caution">
    <text evidence="1">The sequence shown here is derived from an EMBL/GenBank/DDBJ whole genome shotgun (WGS) entry which is preliminary data.</text>
</comment>
<keyword evidence="2" id="KW-1185">Reference proteome</keyword>
<dbReference type="AlphaFoldDB" id="A0A9P4JW11"/>